<evidence type="ECO:0008006" key="4">
    <source>
        <dbReference type="Google" id="ProtNLM"/>
    </source>
</evidence>
<gene>
    <name evidence="2" type="ORF">SAMN05216464_118117</name>
</gene>
<accession>A0A1G7LC91</accession>
<dbReference type="STRING" id="1391627.SAMN05216464_118117"/>
<keyword evidence="1" id="KW-0472">Membrane</keyword>
<keyword evidence="1" id="KW-1133">Transmembrane helix</keyword>
<dbReference type="EMBL" id="FNAI01000018">
    <property type="protein sequence ID" value="SDF47147.1"/>
    <property type="molecule type" value="Genomic_DNA"/>
</dbReference>
<feature type="transmembrane region" description="Helical" evidence="1">
    <location>
        <begin position="12"/>
        <end position="30"/>
    </location>
</feature>
<evidence type="ECO:0000256" key="1">
    <source>
        <dbReference type="SAM" id="Phobius"/>
    </source>
</evidence>
<proteinExistence type="predicted"/>
<reference evidence="2 3" key="1">
    <citation type="submission" date="2016-10" db="EMBL/GenBank/DDBJ databases">
        <authorList>
            <person name="de Groot N.N."/>
        </authorList>
    </citation>
    <scope>NUCLEOTIDE SEQUENCE [LARGE SCALE GENOMIC DNA]</scope>
    <source>
        <strain evidence="2 3">47C3B</strain>
    </source>
</reference>
<sequence>MIILQRLKRTLILLSMKFFYLLLFASLFIYSPVKSQTQKPVTGLGAPVVDKRVELICIAARLADFEEYSNDYDKSYVRDIHQYFDKYKNHPLVKYMQQLREANGIGYDAVVTMAVHLTPLPALKPVIAFNDSIPDKRYGTPANALKFAALLRDFYKATNFKHFFDMHQETYKSVVERFASVFNKLDAQWFPKYYGLAPKGSFKIIIGVGLGSNNYGPKVVFPNGSETIYAIMGVWQFDDKGLPVFEEASHLPTLVHEFNHSFVNNLTHKNRFLLQNSGSKIFTVLHSRMQKLAYGEWEAMFSESLVRASVVRYLMDHGKDSVAAEREIQYQQSIGFLWIRELVALLGKYEINRKRYPTLESFMPEIVEFYEHTARDIPVIISNYQTKQPHVVAITPFSNGSKNVDPSITELKITFDKSLAGKGYSINFGESGKEHFPIVKVIGYTDNNTAVVLQLVLKPDFDYEFNLTGRSFKTADGYPLEDVNINFKTKK</sequence>
<name>A0A1G7LC91_9SPHI</name>
<evidence type="ECO:0000313" key="2">
    <source>
        <dbReference type="EMBL" id="SDF47147.1"/>
    </source>
</evidence>
<dbReference type="Pfam" id="PF16286">
    <property type="entry name" value="DUF4932"/>
    <property type="match status" value="1"/>
</dbReference>
<keyword evidence="3" id="KW-1185">Reference proteome</keyword>
<dbReference type="InterPro" id="IPR032560">
    <property type="entry name" value="DUF4932"/>
</dbReference>
<dbReference type="AlphaFoldDB" id="A0A1G7LC91"/>
<evidence type="ECO:0000313" key="3">
    <source>
        <dbReference type="Proteomes" id="UP000199072"/>
    </source>
</evidence>
<dbReference type="Proteomes" id="UP000199072">
    <property type="component" value="Unassembled WGS sequence"/>
</dbReference>
<keyword evidence="1" id="KW-0812">Transmembrane</keyword>
<organism evidence="2 3">
    <name type="scientific">Mucilaginibacter pineti</name>
    <dbReference type="NCBI Taxonomy" id="1391627"/>
    <lineage>
        <taxon>Bacteria</taxon>
        <taxon>Pseudomonadati</taxon>
        <taxon>Bacteroidota</taxon>
        <taxon>Sphingobacteriia</taxon>
        <taxon>Sphingobacteriales</taxon>
        <taxon>Sphingobacteriaceae</taxon>
        <taxon>Mucilaginibacter</taxon>
    </lineage>
</organism>
<protein>
    <recommendedName>
        <fullName evidence="4">DUF4932 domain-containing protein</fullName>
    </recommendedName>
</protein>